<keyword evidence="3" id="KW-1185">Reference proteome</keyword>
<dbReference type="EMBL" id="CAJPIZ010042811">
    <property type="protein sequence ID" value="CAG2121905.1"/>
    <property type="molecule type" value="Genomic_DNA"/>
</dbReference>
<evidence type="ECO:0000256" key="1">
    <source>
        <dbReference type="SAM" id="MobiDB-lite"/>
    </source>
</evidence>
<feature type="region of interest" description="Disordered" evidence="1">
    <location>
        <begin position="1"/>
        <end position="39"/>
    </location>
</feature>
<evidence type="ECO:0000313" key="3">
    <source>
        <dbReference type="Proteomes" id="UP000759131"/>
    </source>
</evidence>
<proteinExistence type="predicted"/>
<gene>
    <name evidence="2" type="ORF">OSB1V03_LOCUS21851</name>
</gene>
<dbReference type="AlphaFoldDB" id="A0A7R9QKL1"/>
<sequence>MVSKQYTARCMGARERGGREQNEISARLDDTSREFGKTD</sequence>
<accession>A0A7R9QKL1</accession>
<organism evidence="2">
    <name type="scientific">Medioppia subpectinata</name>
    <dbReference type="NCBI Taxonomy" id="1979941"/>
    <lineage>
        <taxon>Eukaryota</taxon>
        <taxon>Metazoa</taxon>
        <taxon>Ecdysozoa</taxon>
        <taxon>Arthropoda</taxon>
        <taxon>Chelicerata</taxon>
        <taxon>Arachnida</taxon>
        <taxon>Acari</taxon>
        <taxon>Acariformes</taxon>
        <taxon>Sarcoptiformes</taxon>
        <taxon>Oribatida</taxon>
        <taxon>Brachypylina</taxon>
        <taxon>Oppioidea</taxon>
        <taxon>Oppiidae</taxon>
        <taxon>Medioppia</taxon>
    </lineage>
</organism>
<protein>
    <submittedName>
        <fullName evidence="2">Uncharacterized protein</fullName>
    </submittedName>
</protein>
<reference evidence="2" key="1">
    <citation type="submission" date="2020-11" db="EMBL/GenBank/DDBJ databases">
        <authorList>
            <person name="Tran Van P."/>
        </authorList>
    </citation>
    <scope>NUCLEOTIDE SEQUENCE</scope>
</reference>
<name>A0A7R9QKL1_9ACAR</name>
<dbReference type="EMBL" id="OC897386">
    <property type="protein sequence ID" value="CAD7648261.1"/>
    <property type="molecule type" value="Genomic_DNA"/>
</dbReference>
<feature type="compositionally biased region" description="Basic and acidic residues" evidence="1">
    <location>
        <begin position="12"/>
        <end position="39"/>
    </location>
</feature>
<dbReference type="Proteomes" id="UP000759131">
    <property type="component" value="Unassembled WGS sequence"/>
</dbReference>
<evidence type="ECO:0000313" key="2">
    <source>
        <dbReference type="EMBL" id="CAD7648261.1"/>
    </source>
</evidence>